<name>A0A7H0GZ44_9BACT</name>
<evidence type="ECO:0000313" key="2">
    <source>
        <dbReference type="EMBL" id="QNP53560.1"/>
    </source>
</evidence>
<keyword evidence="1" id="KW-0812">Transmembrane</keyword>
<keyword evidence="3" id="KW-1185">Reference proteome</keyword>
<organism evidence="2 3">
    <name type="scientific">Hymenobacter qilianensis</name>
    <dbReference type="NCBI Taxonomy" id="1385715"/>
    <lineage>
        <taxon>Bacteria</taxon>
        <taxon>Pseudomonadati</taxon>
        <taxon>Bacteroidota</taxon>
        <taxon>Cytophagia</taxon>
        <taxon>Cytophagales</taxon>
        <taxon>Hymenobacteraceae</taxon>
        <taxon>Hymenobacter</taxon>
    </lineage>
</organism>
<dbReference type="KEGG" id="hqi:H9L05_08390"/>
<feature type="transmembrane region" description="Helical" evidence="1">
    <location>
        <begin position="65"/>
        <end position="85"/>
    </location>
</feature>
<dbReference type="Proteomes" id="UP000516093">
    <property type="component" value="Chromosome"/>
</dbReference>
<evidence type="ECO:0000256" key="1">
    <source>
        <dbReference type="SAM" id="Phobius"/>
    </source>
</evidence>
<proteinExistence type="predicted"/>
<dbReference type="RefSeq" id="WP_187733773.1">
    <property type="nucleotide sequence ID" value="NZ_BMFN01000001.1"/>
</dbReference>
<feature type="transmembrane region" description="Helical" evidence="1">
    <location>
        <begin position="91"/>
        <end position="110"/>
    </location>
</feature>
<evidence type="ECO:0000313" key="3">
    <source>
        <dbReference type="Proteomes" id="UP000516093"/>
    </source>
</evidence>
<accession>A0A7H0GZ44</accession>
<reference evidence="2 3" key="1">
    <citation type="submission" date="2020-08" db="EMBL/GenBank/DDBJ databases">
        <title>Genome sequence of Hymenobacter qilianensis JCM 19763T.</title>
        <authorList>
            <person name="Hyun D.-W."/>
            <person name="Bae J.-W."/>
        </authorList>
    </citation>
    <scope>NUCLEOTIDE SEQUENCE [LARGE SCALE GENOMIC DNA]</scope>
    <source>
        <strain evidence="2 3">JCM 19763</strain>
    </source>
</reference>
<gene>
    <name evidence="2" type="ORF">H9L05_08390</name>
</gene>
<protein>
    <submittedName>
        <fullName evidence="2">Uncharacterized protein</fullName>
    </submittedName>
</protein>
<keyword evidence="1" id="KW-1133">Transmembrane helix</keyword>
<dbReference type="AlphaFoldDB" id="A0A7H0GZ44"/>
<keyword evidence="1" id="KW-0472">Membrane</keyword>
<sequence length="125" mass="13099">MTTAASKTRAAHALKVVASASRQTKHLTPKPVKAKSLAQTALPIGQFKKKPSAALAYQTATDRKALNLVLGGILVVGGVVTGLLLGGWLGLGVGALIVLLGYYFLILGMGGPHAWTEIFQEFFNL</sequence>
<dbReference type="EMBL" id="CP060784">
    <property type="protein sequence ID" value="QNP53560.1"/>
    <property type="molecule type" value="Genomic_DNA"/>
</dbReference>